<gene>
    <name evidence="3" type="ORF">DEO27_024090</name>
</gene>
<dbReference type="Proteomes" id="UP000251402">
    <property type="component" value="Chromosome"/>
</dbReference>
<keyword evidence="2" id="KW-0472">Membrane</keyword>
<keyword evidence="2" id="KW-0812">Transmembrane</keyword>
<protein>
    <recommendedName>
        <fullName evidence="5">Pentapeptide repeat-containing protein</fullName>
    </recommendedName>
</protein>
<organism evidence="3 4">
    <name type="scientific">Mucilaginibacter rubeus</name>
    <dbReference type="NCBI Taxonomy" id="2027860"/>
    <lineage>
        <taxon>Bacteria</taxon>
        <taxon>Pseudomonadati</taxon>
        <taxon>Bacteroidota</taxon>
        <taxon>Sphingobacteriia</taxon>
        <taxon>Sphingobacteriales</taxon>
        <taxon>Sphingobacteriaceae</taxon>
        <taxon>Mucilaginibacter</taxon>
    </lineage>
</organism>
<dbReference type="AlphaFoldDB" id="A0A5C1I6H1"/>
<dbReference type="OrthoDB" id="5293049at2"/>
<name>A0A5C1I6H1_9SPHI</name>
<accession>A0A5C1I6H1</accession>
<evidence type="ECO:0000313" key="3">
    <source>
        <dbReference type="EMBL" id="QEM12960.1"/>
    </source>
</evidence>
<reference evidence="3" key="1">
    <citation type="submission" date="2019-08" db="EMBL/GenBank/DDBJ databases">
        <title>Comparative genome analysis confer to the adaptation heavy metal polluted environment.</title>
        <authorList>
            <person name="Li Y."/>
        </authorList>
    </citation>
    <scope>NUCLEOTIDE SEQUENCE [LARGE SCALE GENOMIC DNA]</scope>
    <source>
        <strain evidence="3">P1</strain>
    </source>
</reference>
<feature type="coiled-coil region" evidence="1">
    <location>
        <begin position="3"/>
        <end position="85"/>
    </location>
</feature>
<dbReference type="SUPFAM" id="SSF141571">
    <property type="entry name" value="Pentapeptide repeat-like"/>
    <property type="match status" value="1"/>
</dbReference>
<keyword evidence="1" id="KW-0175">Coiled coil</keyword>
<sequence>MAKTRDELELEELQAKINKLKKEIKILDNQILMQEDDKNEAKKRITKLDKEISILDNQIPNVTEKNEAKRKIDKLNEEIKILEYQTSKKYKNQESLKAFASIASAATVIVSLVAIGFSIYQYYQTSKLTLDSKKEDRLAAALANIGDTVVRKRLTGVIALKSFISVGDSLKNTQALLSLAHALGIESDGDIRGSILEVFSSDDMRKVDTSILKEVTKSLIIINRKLYLEKKSDLDTIVHPDSLPISRLKLYYDKINATSDAIVALLSYGFEIKDMSSTYFYNKKFIRLKGYNLNLSNAYLKSCGFFDMICQKCSFENANLFGTRFMGGDMSGSDFSLYYQYRESSANSHYKNSDTFGIFFSDINLTNANFDCRPMFLYVPSDIQFKKIPWSVFSSFVNVNVDSADFSRMGVWYYKHSDSVRIGTDTLTLAYKEMYSVPALVGNDRFLLSTSKTNWNKAILSGKFSEYIKRNPKKF</sequence>
<dbReference type="KEGG" id="mrub:DEO27_024090"/>
<evidence type="ECO:0000256" key="2">
    <source>
        <dbReference type="SAM" id="Phobius"/>
    </source>
</evidence>
<evidence type="ECO:0008006" key="5">
    <source>
        <dbReference type="Google" id="ProtNLM"/>
    </source>
</evidence>
<keyword evidence="2" id="KW-1133">Transmembrane helix</keyword>
<evidence type="ECO:0000256" key="1">
    <source>
        <dbReference type="SAM" id="Coils"/>
    </source>
</evidence>
<proteinExistence type="predicted"/>
<dbReference type="Gene3D" id="2.160.20.80">
    <property type="entry name" value="E3 ubiquitin-protein ligase SopA"/>
    <property type="match status" value="1"/>
</dbReference>
<evidence type="ECO:0000313" key="4">
    <source>
        <dbReference type="Proteomes" id="UP000251402"/>
    </source>
</evidence>
<dbReference type="EMBL" id="CP043450">
    <property type="protein sequence ID" value="QEM12960.1"/>
    <property type="molecule type" value="Genomic_DNA"/>
</dbReference>
<feature type="transmembrane region" description="Helical" evidence="2">
    <location>
        <begin position="98"/>
        <end position="123"/>
    </location>
</feature>
<keyword evidence="4" id="KW-1185">Reference proteome</keyword>
<dbReference type="RefSeq" id="WP_112574893.1">
    <property type="nucleotide sequence ID" value="NZ_CP043450.1"/>
</dbReference>